<dbReference type="GO" id="GO:0016989">
    <property type="term" value="F:sigma factor antagonist activity"/>
    <property type="evidence" value="ECO:0007669"/>
    <property type="project" value="TreeGrafter"/>
</dbReference>
<dbReference type="Gene3D" id="2.60.120.1440">
    <property type="match status" value="1"/>
</dbReference>
<proteinExistence type="predicted"/>
<evidence type="ECO:0000313" key="5">
    <source>
        <dbReference type="Proteomes" id="UP000594778"/>
    </source>
</evidence>
<name>A0A7T2VZ11_DELAC</name>
<dbReference type="Pfam" id="PF16220">
    <property type="entry name" value="DUF4880"/>
    <property type="match status" value="1"/>
</dbReference>
<dbReference type="InterPro" id="IPR032623">
    <property type="entry name" value="FecR_N"/>
</dbReference>
<accession>A0A7T2VZ11</accession>
<feature type="domain" description="FecR N-terminal" evidence="3">
    <location>
        <begin position="13"/>
        <end position="51"/>
    </location>
</feature>
<dbReference type="PANTHER" id="PTHR30273:SF2">
    <property type="entry name" value="PROTEIN FECR"/>
    <property type="match status" value="1"/>
</dbReference>
<dbReference type="Pfam" id="PF04773">
    <property type="entry name" value="FecR"/>
    <property type="match status" value="1"/>
</dbReference>
<feature type="domain" description="FecR protein" evidence="2">
    <location>
        <begin position="128"/>
        <end position="220"/>
    </location>
</feature>
<dbReference type="InterPro" id="IPR012373">
    <property type="entry name" value="Ferrdict_sens_TM"/>
</dbReference>
<sequence length="340" mass="36758">MTLTPELVELHARASAYFVRRRAADWTGADEREFDAWLAADARHRRIYDSLGRTALDLQQLRRPRLAADAASPMPVRAASASPGVRQQAPAPRAQGRRAFVPALLSIALLGALGGWNWWDNHPGHVSEIATGPGQVREVELPDGSKVTLNFSSRLQVRYYPRRRETVLDQGEAFFQVAADRSRPFTVDSGASQVRVVGTAFNVRAGPPALVVKVLEGKVELRPDRHSPDGLRLLLGAGAGMSVDARDGTRQPLAAGADTVGDWRSGHLVFQQAPLTQVAADLASYLGQPVRVDGDARLAALSVSGVALTGKPEVFLRSLPHLLPVRVQAEAQGGWRISAY</sequence>
<gene>
    <name evidence="4" type="ORF">I6G66_28995</name>
</gene>
<evidence type="ECO:0000313" key="4">
    <source>
        <dbReference type="EMBL" id="QPS08245.1"/>
    </source>
</evidence>
<dbReference type="PANTHER" id="PTHR30273">
    <property type="entry name" value="PERIPLASMIC SIGNAL SENSOR AND SIGMA FACTOR ACTIVATOR FECR-RELATED"/>
    <property type="match status" value="1"/>
</dbReference>
<dbReference type="Proteomes" id="UP000594778">
    <property type="component" value="Chromosome"/>
</dbReference>
<dbReference type="EMBL" id="CP065668">
    <property type="protein sequence ID" value="QPS08245.1"/>
    <property type="molecule type" value="Genomic_DNA"/>
</dbReference>
<evidence type="ECO:0000256" key="1">
    <source>
        <dbReference type="SAM" id="MobiDB-lite"/>
    </source>
</evidence>
<dbReference type="PIRSF" id="PIRSF018266">
    <property type="entry name" value="FecR"/>
    <property type="match status" value="1"/>
</dbReference>
<reference evidence="4 5" key="1">
    <citation type="submission" date="2020-12" db="EMBL/GenBank/DDBJ databases">
        <title>FDA dAtabase for Regulatory Grade micrObial Sequences (FDA-ARGOS): Supporting development and validation of Infectious Disease Dx tests.</title>
        <authorList>
            <person name="Sproer C."/>
            <person name="Gronow S."/>
            <person name="Severitt S."/>
            <person name="Schroder I."/>
            <person name="Tallon L."/>
            <person name="Sadzewicz L."/>
            <person name="Zhao X."/>
            <person name="Boylan J."/>
            <person name="Ott S."/>
            <person name="Bowen H."/>
            <person name="Vavikolanu K."/>
            <person name="Mehta A."/>
            <person name="Aluvathingal J."/>
            <person name="Nadendla S."/>
            <person name="Lowell S."/>
            <person name="Myers T."/>
            <person name="Yan Y."/>
            <person name="Sichtig H."/>
        </authorList>
    </citation>
    <scope>NUCLEOTIDE SEQUENCE [LARGE SCALE GENOMIC DNA]</scope>
    <source>
        <strain evidence="4 5">FDAARGOS_909</strain>
    </source>
</reference>
<dbReference type="InterPro" id="IPR006860">
    <property type="entry name" value="FecR"/>
</dbReference>
<evidence type="ECO:0000259" key="3">
    <source>
        <dbReference type="Pfam" id="PF16220"/>
    </source>
</evidence>
<feature type="region of interest" description="Disordered" evidence="1">
    <location>
        <begin position="72"/>
        <end position="93"/>
    </location>
</feature>
<feature type="compositionally biased region" description="Low complexity" evidence="1">
    <location>
        <begin position="83"/>
        <end position="93"/>
    </location>
</feature>
<dbReference type="RefSeq" id="WP_197955626.1">
    <property type="nucleotide sequence ID" value="NZ_CP065668.1"/>
</dbReference>
<evidence type="ECO:0000259" key="2">
    <source>
        <dbReference type="Pfam" id="PF04773"/>
    </source>
</evidence>
<protein>
    <submittedName>
        <fullName evidence="4">FecR domain-containing protein</fullName>
    </submittedName>
</protein>
<organism evidence="4 5">
    <name type="scientific">Delftia acidovorans</name>
    <name type="common">Pseudomonas acidovorans</name>
    <name type="synonym">Comamonas acidovorans</name>
    <dbReference type="NCBI Taxonomy" id="80866"/>
    <lineage>
        <taxon>Bacteria</taxon>
        <taxon>Pseudomonadati</taxon>
        <taxon>Pseudomonadota</taxon>
        <taxon>Betaproteobacteria</taxon>
        <taxon>Burkholderiales</taxon>
        <taxon>Comamonadaceae</taxon>
        <taxon>Delftia</taxon>
    </lineage>
</organism>
<dbReference type="AlphaFoldDB" id="A0A7T2VZ11"/>